<dbReference type="InterPro" id="IPR008136">
    <property type="entry name" value="CinA_C"/>
</dbReference>
<dbReference type="NCBIfam" id="TIGR00199">
    <property type="entry name" value="PncC_domain"/>
    <property type="match status" value="1"/>
</dbReference>
<dbReference type="KEGG" id="ahm:TL08_09380"/>
<dbReference type="InterPro" id="IPR036653">
    <property type="entry name" value="CinA-like_C"/>
</dbReference>
<evidence type="ECO:0000313" key="3">
    <source>
        <dbReference type="Proteomes" id="UP000095210"/>
    </source>
</evidence>
<protein>
    <submittedName>
        <fullName evidence="2">Competence/damage-inducible protein CinA-like protein</fullName>
    </submittedName>
</protein>
<evidence type="ECO:0000259" key="1">
    <source>
        <dbReference type="Pfam" id="PF02464"/>
    </source>
</evidence>
<dbReference type="AlphaFoldDB" id="A0AAC9HPL1"/>
<dbReference type="EMBL" id="CP014859">
    <property type="protein sequence ID" value="AOS62691.1"/>
    <property type="molecule type" value="Genomic_DNA"/>
</dbReference>
<dbReference type="Pfam" id="PF02464">
    <property type="entry name" value="CinA"/>
    <property type="match status" value="1"/>
</dbReference>
<organism evidence="2 3">
    <name type="scientific">Actinoalloteichus hymeniacidonis</name>
    <dbReference type="NCBI Taxonomy" id="340345"/>
    <lineage>
        <taxon>Bacteria</taxon>
        <taxon>Bacillati</taxon>
        <taxon>Actinomycetota</taxon>
        <taxon>Actinomycetes</taxon>
        <taxon>Pseudonocardiales</taxon>
        <taxon>Pseudonocardiaceae</taxon>
        <taxon>Actinoalloteichus</taxon>
    </lineage>
</organism>
<accession>A0AAC9HPL1</accession>
<proteinExistence type="predicted"/>
<reference evidence="3" key="1">
    <citation type="submission" date="2016-03" db="EMBL/GenBank/DDBJ databases">
        <title>Complete genome sequence of the type strain Actinoalloteichus hymeniacidonis DSM 45092.</title>
        <authorList>
            <person name="Schaffert L."/>
            <person name="Albersmeier A."/>
            <person name="Winkler A."/>
            <person name="Kalinowski J."/>
            <person name="Zotchev S."/>
            <person name="Ruckert C."/>
        </authorList>
    </citation>
    <scope>NUCLEOTIDE SEQUENCE [LARGE SCALE GENOMIC DNA]</scope>
    <source>
        <strain evidence="3">HPA177(T) (DSM 45092(T))</strain>
    </source>
</reference>
<name>A0AAC9HPL1_9PSEU</name>
<dbReference type="SUPFAM" id="SSF142433">
    <property type="entry name" value="CinA-like"/>
    <property type="match status" value="1"/>
</dbReference>
<sequence length="181" mass="18326">MTSDEPDDGTDGSAAESFEVDVATTALSRVVDTLRARGQTLALAESLTGGLLGAALTSIAGVSDVFRGGLVVYATDLKIRLAGVDAEVLAEHGAVHPTVAEQLATGARDRCLADWGIGVTGVAGPTAQDGAAPGTVHVAVCGPTRLLVRSARLAGDRSRVRHGAIDLACGLLADVVMQDAR</sequence>
<dbReference type="Gene3D" id="3.90.950.20">
    <property type="entry name" value="CinA-like"/>
    <property type="match status" value="1"/>
</dbReference>
<evidence type="ECO:0000313" key="2">
    <source>
        <dbReference type="EMBL" id="AOS62691.1"/>
    </source>
</evidence>
<keyword evidence="3" id="KW-1185">Reference proteome</keyword>
<feature type="domain" description="CinA C-terminal" evidence="1">
    <location>
        <begin position="27"/>
        <end position="174"/>
    </location>
</feature>
<dbReference type="Proteomes" id="UP000095210">
    <property type="component" value="Chromosome"/>
</dbReference>
<gene>
    <name evidence="2" type="ORF">TL08_09380</name>
</gene>